<feature type="domain" description="HTH tetR-type" evidence="5">
    <location>
        <begin position="8"/>
        <end position="68"/>
    </location>
</feature>
<gene>
    <name evidence="6" type="ORF">GCM10009560_76710</name>
</gene>
<dbReference type="PANTHER" id="PTHR47506">
    <property type="entry name" value="TRANSCRIPTIONAL REGULATORY PROTEIN"/>
    <property type="match status" value="1"/>
</dbReference>
<dbReference type="PRINTS" id="PR00455">
    <property type="entry name" value="HTHTETR"/>
</dbReference>
<evidence type="ECO:0000256" key="3">
    <source>
        <dbReference type="ARBA" id="ARBA00023163"/>
    </source>
</evidence>
<protein>
    <submittedName>
        <fullName evidence="6">TetR/AcrR family transcriptional regulator</fullName>
    </submittedName>
</protein>
<reference evidence="7" key="1">
    <citation type="journal article" date="2019" name="Int. J. Syst. Evol. Microbiol.">
        <title>The Global Catalogue of Microorganisms (GCM) 10K type strain sequencing project: providing services to taxonomists for standard genome sequencing and annotation.</title>
        <authorList>
            <consortium name="The Broad Institute Genomics Platform"/>
            <consortium name="The Broad Institute Genome Sequencing Center for Infectious Disease"/>
            <person name="Wu L."/>
            <person name="Ma J."/>
        </authorList>
    </citation>
    <scope>NUCLEOTIDE SEQUENCE [LARGE SCALE GENOMIC DNA]</scope>
    <source>
        <strain evidence="7">JCM 11136</strain>
    </source>
</reference>
<dbReference type="SUPFAM" id="SSF46689">
    <property type="entry name" value="Homeodomain-like"/>
    <property type="match status" value="1"/>
</dbReference>
<evidence type="ECO:0000256" key="1">
    <source>
        <dbReference type="ARBA" id="ARBA00023015"/>
    </source>
</evidence>
<feature type="DNA-binding region" description="H-T-H motif" evidence="4">
    <location>
        <begin position="31"/>
        <end position="50"/>
    </location>
</feature>
<dbReference type="PROSITE" id="PS50977">
    <property type="entry name" value="HTH_TETR_2"/>
    <property type="match status" value="1"/>
</dbReference>
<keyword evidence="7" id="KW-1185">Reference proteome</keyword>
<keyword evidence="1" id="KW-0805">Transcription regulation</keyword>
<dbReference type="Gene3D" id="1.10.357.10">
    <property type="entry name" value="Tetracycline Repressor, domain 2"/>
    <property type="match status" value="1"/>
</dbReference>
<accession>A0ABP4BRG3</accession>
<evidence type="ECO:0000313" key="7">
    <source>
        <dbReference type="Proteomes" id="UP001501578"/>
    </source>
</evidence>
<keyword evidence="3" id="KW-0804">Transcription</keyword>
<evidence type="ECO:0000313" key="6">
    <source>
        <dbReference type="EMBL" id="GAA0953662.1"/>
    </source>
</evidence>
<evidence type="ECO:0000256" key="2">
    <source>
        <dbReference type="ARBA" id="ARBA00023125"/>
    </source>
</evidence>
<dbReference type="InterPro" id="IPR001647">
    <property type="entry name" value="HTH_TetR"/>
</dbReference>
<evidence type="ECO:0000259" key="5">
    <source>
        <dbReference type="PROSITE" id="PS50977"/>
    </source>
</evidence>
<dbReference type="EMBL" id="BAAAHQ010000060">
    <property type="protein sequence ID" value="GAA0953662.1"/>
    <property type="molecule type" value="Genomic_DNA"/>
</dbReference>
<dbReference type="Pfam" id="PF00440">
    <property type="entry name" value="TetR_N"/>
    <property type="match status" value="1"/>
</dbReference>
<keyword evidence="2 4" id="KW-0238">DNA-binding</keyword>
<evidence type="ECO:0000256" key="4">
    <source>
        <dbReference type="PROSITE-ProRule" id="PRU00335"/>
    </source>
</evidence>
<organism evidence="6 7">
    <name type="scientific">Nonomuraea longicatena</name>
    <dbReference type="NCBI Taxonomy" id="83682"/>
    <lineage>
        <taxon>Bacteria</taxon>
        <taxon>Bacillati</taxon>
        <taxon>Actinomycetota</taxon>
        <taxon>Actinomycetes</taxon>
        <taxon>Streptosporangiales</taxon>
        <taxon>Streptosporangiaceae</taxon>
        <taxon>Nonomuraea</taxon>
    </lineage>
</organism>
<proteinExistence type="predicted"/>
<dbReference type="PANTHER" id="PTHR47506:SF1">
    <property type="entry name" value="HTH-TYPE TRANSCRIPTIONAL REGULATOR YJDC"/>
    <property type="match status" value="1"/>
</dbReference>
<sequence length="195" mass="20963">MSVGRPAKFDADRILDAAAAVAAEGGQGAVTVTAVAARLGAPSGSIYHRYGSRDLLLAHLWIRTVRRFQEGFLEAARTPDPVEAVRRTAAHTVRWSAEHPDEARLLLRHHVDELRLAWPTELGEELSRLNAASMAAMGRIAAGCGHGDLRRVVFALVDVPLAAVRRHLRAGEGSPGEVTRMVETAALAVVLESDL</sequence>
<comment type="caution">
    <text evidence="6">The sequence shown here is derived from an EMBL/GenBank/DDBJ whole genome shotgun (WGS) entry which is preliminary data.</text>
</comment>
<name>A0ABP4BRG3_9ACTN</name>
<dbReference type="Proteomes" id="UP001501578">
    <property type="component" value="Unassembled WGS sequence"/>
</dbReference>
<dbReference type="InterPro" id="IPR009057">
    <property type="entry name" value="Homeodomain-like_sf"/>
</dbReference>